<evidence type="ECO:0000256" key="5">
    <source>
        <dbReference type="SAM" id="MobiDB-lite"/>
    </source>
</evidence>
<gene>
    <name evidence="7" type="ORF">HOP40_19760</name>
</gene>
<dbReference type="InterPro" id="IPR005561">
    <property type="entry name" value="ANTAR"/>
</dbReference>
<dbReference type="Pfam" id="PF13185">
    <property type="entry name" value="GAF_2"/>
    <property type="match status" value="1"/>
</dbReference>
<dbReference type="PIRSF" id="PIRSF036625">
    <property type="entry name" value="GAF_ANTAR"/>
    <property type="match status" value="1"/>
</dbReference>
<keyword evidence="1" id="KW-0808">Transferase</keyword>
<keyword evidence="3" id="KW-0805">Transcription regulation</keyword>
<dbReference type="SUPFAM" id="SSF52172">
    <property type="entry name" value="CheY-like"/>
    <property type="match status" value="1"/>
</dbReference>
<evidence type="ECO:0000256" key="1">
    <source>
        <dbReference type="ARBA" id="ARBA00022679"/>
    </source>
</evidence>
<feature type="compositionally biased region" description="Basic and acidic residues" evidence="5">
    <location>
        <begin position="15"/>
        <end position="25"/>
    </location>
</feature>
<dbReference type="InterPro" id="IPR036388">
    <property type="entry name" value="WH-like_DNA-bd_sf"/>
</dbReference>
<dbReference type="PROSITE" id="PS50921">
    <property type="entry name" value="ANTAR"/>
    <property type="match status" value="1"/>
</dbReference>
<dbReference type="InterPro" id="IPR029016">
    <property type="entry name" value="GAF-like_dom_sf"/>
</dbReference>
<evidence type="ECO:0000313" key="8">
    <source>
        <dbReference type="Proteomes" id="UP000505377"/>
    </source>
</evidence>
<dbReference type="SMART" id="SM00065">
    <property type="entry name" value="GAF"/>
    <property type="match status" value="1"/>
</dbReference>
<dbReference type="InterPro" id="IPR011006">
    <property type="entry name" value="CheY-like_superfamily"/>
</dbReference>
<proteinExistence type="predicted"/>
<dbReference type="Gene3D" id="3.30.450.40">
    <property type="match status" value="1"/>
</dbReference>
<keyword evidence="2" id="KW-0418">Kinase</keyword>
<evidence type="ECO:0000313" key="7">
    <source>
        <dbReference type="EMBL" id="QJY47772.1"/>
    </source>
</evidence>
<dbReference type="InterPro" id="IPR003018">
    <property type="entry name" value="GAF"/>
</dbReference>
<dbReference type="GO" id="GO:0003723">
    <property type="term" value="F:RNA binding"/>
    <property type="evidence" value="ECO:0007669"/>
    <property type="project" value="InterPro"/>
</dbReference>
<dbReference type="GO" id="GO:0016301">
    <property type="term" value="F:kinase activity"/>
    <property type="evidence" value="ECO:0007669"/>
    <property type="project" value="UniProtKB-KW"/>
</dbReference>
<keyword evidence="8" id="KW-1185">Reference proteome</keyword>
<feature type="region of interest" description="Disordered" evidence="5">
    <location>
        <begin position="1"/>
        <end position="37"/>
    </location>
</feature>
<dbReference type="SMART" id="SM01012">
    <property type="entry name" value="ANTAR"/>
    <property type="match status" value="1"/>
</dbReference>
<dbReference type="Proteomes" id="UP000505377">
    <property type="component" value="Chromosome"/>
</dbReference>
<accession>A0A6M6JMA5</accession>
<dbReference type="EMBL" id="CP053564">
    <property type="protein sequence ID" value="QJY47772.1"/>
    <property type="molecule type" value="Genomic_DNA"/>
</dbReference>
<dbReference type="SUPFAM" id="SSF55781">
    <property type="entry name" value="GAF domain-like"/>
    <property type="match status" value="1"/>
</dbReference>
<evidence type="ECO:0000256" key="3">
    <source>
        <dbReference type="ARBA" id="ARBA00023015"/>
    </source>
</evidence>
<evidence type="ECO:0000256" key="2">
    <source>
        <dbReference type="ARBA" id="ARBA00022777"/>
    </source>
</evidence>
<dbReference type="KEGG" id="pbro:HOP40_19760"/>
<reference evidence="7 8" key="1">
    <citation type="submission" date="2020-05" db="EMBL/GenBank/DDBJ databases">
        <authorList>
            <person name="Mo P."/>
        </authorList>
    </citation>
    <scope>NUCLEOTIDE SEQUENCE [LARGE SCALE GENOMIC DNA]</scope>
    <source>
        <strain evidence="7 8">Gen01</strain>
    </source>
</reference>
<feature type="domain" description="ANTAR" evidence="6">
    <location>
        <begin position="196"/>
        <end position="257"/>
    </location>
</feature>
<dbReference type="Gene3D" id="1.10.10.10">
    <property type="entry name" value="Winged helix-like DNA-binding domain superfamily/Winged helix DNA-binding domain"/>
    <property type="match status" value="1"/>
</dbReference>
<organism evidence="7 8">
    <name type="scientific">Pseudonocardia broussonetiae</name>
    <dbReference type="NCBI Taxonomy" id="2736640"/>
    <lineage>
        <taxon>Bacteria</taxon>
        <taxon>Bacillati</taxon>
        <taxon>Actinomycetota</taxon>
        <taxon>Actinomycetes</taxon>
        <taxon>Pseudonocardiales</taxon>
        <taxon>Pseudonocardiaceae</taxon>
        <taxon>Pseudonocardia</taxon>
    </lineage>
</organism>
<dbReference type="AlphaFoldDB" id="A0A6M6JMA5"/>
<feature type="compositionally biased region" description="Low complexity" evidence="5">
    <location>
        <begin position="1"/>
        <end position="13"/>
    </location>
</feature>
<evidence type="ECO:0000259" key="6">
    <source>
        <dbReference type="PROSITE" id="PS50921"/>
    </source>
</evidence>
<dbReference type="Pfam" id="PF03861">
    <property type="entry name" value="ANTAR"/>
    <property type="match status" value="1"/>
</dbReference>
<dbReference type="RefSeq" id="WP_172160760.1">
    <property type="nucleotide sequence ID" value="NZ_CP053564.1"/>
</dbReference>
<evidence type="ECO:0000256" key="4">
    <source>
        <dbReference type="ARBA" id="ARBA00023163"/>
    </source>
</evidence>
<sequence>MSTTSTHEVTSTSNRPDDGGTHSDGRGQPSSSDTGRYTDLEDLAVHLSELARELQQEPSLDDTLAGIVAAAVDNVPGAQIAAISRVTRRTTIETTACTSELAQRVDEAQYETGQGPCLSTIYDERSMRLSDMSSEDRWPRFTERALALGIGSMMSVQLFVEGENLGALNLYNREPHGFGDESEHVALLLASHAAIAMVGSEQHQRLSRGLESRDLIGQAKGILMERFKIDSGVAFQLLIRASQSTNTKLRDVADHLARTGEIENAPGADRMLD</sequence>
<protein>
    <submittedName>
        <fullName evidence="7">GAF and ANTAR domain-containing protein</fullName>
    </submittedName>
</protein>
<dbReference type="InterPro" id="IPR012074">
    <property type="entry name" value="GAF_ANTAR"/>
</dbReference>
<name>A0A6M6JMA5_9PSEU</name>
<keyword evidence="4" id="KW-0804">Transcription</keyword>